<evidence type="ECO:0000313" key="2">
    <source>
        <dbReference type="Proteomes" id="UP000618579"/>
    </source>
</evidence>
<dbReference type="Proteomes" id="UP000618579">
    <property type="component" value="Unassembled WGS sequence"/>
</dbReference>
<comment type="caution">
    <text evidence="1">The sequence shown here is derived from an EMBL/GenBank/DDBJ whole genome shotgun (WGS) entry which is preliminary data.</text>
</comment>
<dbReference type="EMBL" id="WHNZ01000042">
    <property type="protein sequence ID" value="NOV02345.1"/>
    <property type="molecule type" value="Genomic_DNA"/>
</dbReference>
<gene>
    <name evidence="1" type="ORF">GC097_20260</name>
</gene>
<evidence type="ECO:0000313" key="1">
    <source>
        <dbReference type="EMBL" id="NOV02345.1"/>
    </source>
</evidence>
<sequence length="137" mass="15941">MNIDIPMILRTYLVNMNVTNCSLFKSSLIIKLQDHYNSFEVCFECKWQYANENGTLINSEQIQMDTEEKLKASLINGELLRYIMIDLSTNDITLKFNGFYLKTVADNTLDIQSWYIIDKRLMRSFSAHPSGIILTQL</sequence>
<accession>A0ABX1ZTG6</accession>
<proteinExistence type="predicted"/>
<dbReference type="RefSeq" id="WP_171685166.1">
    <property type="nucleotide sequence ID" value="NZ_WHNZ01000042.1"/>
</dbReference>
<reference evidence="1 2" key="1">
    <citation type="submission" date="2019-10" db="EMBL/GenBank/DDBJ databases">
        <title>Description of Paenibacillus pedi sp. nov.</title>
        <authorList>
            <person name="Carlier A."/>
            <person name="Qi S."/>
        </authorList>
    </citation>
    <scope>NUCLEOTIDE SEQUENCE [LARGE SCALE GENOMIC DNA]</scope>
    <source>
        <strain evidence="1 2">LMG 31457</strain>
    </source>
</reference>
<name>A0ABX1ZTG6_9BACL</name>
<keyword evidence="2" id="KW-1185">Reference proteome</keyword>
<protein>
    <submittedName>
        <fullName evidence="1">Uncharacterized protein</fullName>
    </submittedName>
</protein>
<organism evidence="1 2">
    <name type="scientific">Paenibacillus planticolens</name>
    <dbReference type="NCBI Taxonomy" id="2654976"/>
    <lineage>
        <taxon>Bacteria</taxon>
        <taxon>Bacillati</taxon>
        <taxon>Bacillota</taxon>
        <taxon>Bacilli</taxon>
        <taxon>Bacillales</taxon>
        <taxon>Paenibacillaceae</taxon>
        <taxon>Paenibacillus</taxon>
    </lineage>
</organism>